<dbReference type="FunFam" id="3.30.930.10:FF:000237">
    <property type="entry name" value="Uncharacterized protein"/>
    <property type="match status" value="1"/>
</dbReference>
<evidence type="ECO:0000313" key="12">
    <source>
        <dbReference type="EMBL" id="EEN44355.1"/>
    </source>
</evidence>
<dbReference type="eggNOG" id="KOG1936">
    <property type="taxonomic scope" value="Eukaryota"/>
</dbReference>
<dbReference type="InParanoid" id="C3ZT10"/>
<dbReference type="InterPro" id="IPR000738">
    <property type="entry name" value="WHEP-TRS_dom"/>
</dbReference>
<keyword evidence="8" id="KW-0030">Aminoacyl-tRNA synthetase</keyword>
<evidence type="ECO:0000256" key="2">
    <source>
        <dbReference type="ARBA" id="ARBA00012815"/>
    </source>
</evidence>
<keyword evidence="3" id="KW-0963">Cytoplasm</keyword>
<dbReference type="Pfam" id="PF13393">
    <property type="entry name" value="tRNA-synt_His"/>
    <property type="match status" value="2"/>
</dbReference>
<comment type="catalytic activity">
    <reaction evidence="9">
        <text>tRNA(His) + L-histidine + ATP = L-histidyl-tRNA(His) + AMP + diphosphate + H(+)</text>
        <dbReference type="Rhea" id="RHEA:17313"/>
        <dbReference type="Rhea" id="RHEA-COMP:9665"/>
        <dbReference type="Rhea" id="RHEA-COMP:9689"/>
        <dbReference type="ChEBI" id="CHEBI:15378"/>
        <dbReference type="ChEBI" id="CHEBI:30616"/>
        <dbReference type="ChEBI" id="CHEBI:33019"/>
        <dbReference type="ChEBI" id="CHEBI:57595"/>
        <dbReference type="ChEBI" id="CHEBI:78442"/>
        <dbReference type="ChEBI" id="CHEBI:78527"/>
        <dbReference type="ChEBI" id="CHEBI:456215"/>
        <dbReference type="EC" id="6.1.1.21"/>
    </reaction>
</comment>
<evidence type="ECO:0000256" key="8">
    <source>
        <dbReference type="ARBA" id="ARBA00023146"/>
    </source>
</evidence>
<dbReference type="SMART" id="SM00991">
    <property type="entry name" value="WHEP-TRS"/>
    <property type="match status" value="1"/>
</dbReference>
<dbReference type="Gene3D" id="3.40.50.800">
    <property type="entry name" value="Anticodon-binding domain"/>
    <property type="match status" value="1"/>
</dbReference>
<dbReference type="PIRSF" id="PIRSF001549">
    <property type="entry name" value="His-tRNA_synth"/>
    <property type="match status" value="1"/>
</dbReference>
<gene>
    <name evidence="12" type="ORF">BRAFLDRAFT_114648</name>
</gene>
<dbReference type="InterPro" id="IPR004154">
    <property type="entry name" value="Anticodon-bd"/>
</dbReference>
<dbReference type="InterPro" id="IPR004516">
    <property type="entry name" value="HisRS/HisZ"/>
</dbReference>
<dbReference type="AlphaFoldDB" id="C3ZT10"/>
<comment type="similarity">
    <text evidence="1">Belongs to the class-II aminoacyl-tRNA synthetase family.</text>
</comment>
<dbReference type="EC" id="6.1.1.21" evidence="2"/>
<dbReference type="InterPro" id="IPR045864">
    <property type="entry name" value="aa-tRNA-synth_II/BPL/LPL"/>
</dbReference>
<sequence length="472" mass="53555">MADVKEAIKNQGEVVRKLKQEKADPEKISEEVQKLLSLKEQLGDARPQKFQLKTPKGTRDYNPRQMAIREGVFKTIVNCFKRHGAETIDTPVFELKETLTGKYGEDAKLIYDLADQGGEILSLRYDLTVPFARYLAMNKINTIKRYHIAKVYRRDNPAMTRGRYREFYQCDFDIAGQYDLMIPDAECVKIVAEILSELNVGDFIIKTFWEDVRSEMVDEKGLAPEVADRIGEYVRLNGQLELVDQLMQDEQMMKNKMARQGLEEMKLLLTYCQLFGVLDKVSFDLSLARGLDYYTGVIYEAILTTEKVQSDGGDKNEPVGVGSVAGGGRYDGLVGMFDPKGKKVPCVGVSIGIERLFSIMEAKAEAAEGKVRTTETQVYVASGQKNMLEERMKLCNLLWEGGIKTELSYKKNPKLLNQFQYAEEHGIPFLAIIGEQELKDGVVKVRNTSTREEETFPRDKLLEEIRTRVGPS</sequence>
<evidence type="ECO:0000256" key="6">
    <source>
        <dbReference type="ARBA" id="ARBA00022840"/>
    </source>
</evidence>
<evidence type="ECO:0000259" key="10">
    <source>
        <dbReference type="PROSITE" id="PS50862"/>
    </source>
</evidence>
<protein>
    <recommendedName>
        <fullName evidence="2">histidine--tRNA ligase</fullName>
        <ecNumber evidence="2">6.1.1.21</ecNumber>
    </recommendedName>
</protein>
<feature type="domain" description="Aminoacyl-transfer RNA synthetases class-II family profile" evidence="10">
    <location>
        <begin position="34"/>
        <end position="360"/>
    </location>
</feature>
<evidence type="ECO:0000256" key="1">
    <source>
        <dbReference type="ARBA" id="ARBA00008226"/>
    </source>
</evidence>
<dbReference type="SUPFAM" id="SSF55681">
    <property type="entry name" value="Class II aaRS and biotin synthetases"/>
    <property type="match status" value="1"/>
</dbReference>
<dbReference type="Gene3D" id="3.30.930.10">
    <property type="entry name" value="Bira Bifunctional Protein, Domain 2"/>
    <property type="match status" value="2"/>
</dbReference>
<reference evidence="12" key="1">
    <citation type="journal article" date="2008" name="Nature">
        <title>The amphioxus genome and the evolution of the chordate karyotype.</title>
        <authorList>
            <consortium name="US DOE Joint Genome Institute (JGI-PGF)"/>
            <person name="Putnam N.H."/>
            <person name="Butts T."/>
            <person name="Ferrier D.E.K."/>
            <person name="Furlong R.F."/>
            <person name="Hellsten U."/>
            <person name="Kawashima T."/>
            <person name="Robinson-Rechavi M."/>
            <person name="Shoguchi E."/>
            <person name="Terry A."/>
            <person name="Yu J.-K."/>
            <person name="Benito-Gutierrez E.L."/>
            <person name="Dubchak I."/>
            <person name="Garcia-Fernandez J."/>
            <person name="Gibson-Brown J.J."/>
            <person name="Grigoriev I.V."/>
            <person name="Horton A.C."/>
            <person name="de Jong P.J."/>
            <person name="Jurka J."/>
            <person name="Kapitonov V.V."/>
            <person name="Kohara Y."/>
            <person name="Kuroki Y."/>
            <person name="Lindquist E."/>
            <person name="Lucas S."/>
            <person name="Osoegawa K."/>
            <person name="Pennacchio L.A."/>
            <person name="Salamov A.A."/>
            <person name="Satou Y."/>
            <person name="Sauka-Spengler T."/>
            <person name="Schmutz J."/>
            <person name="Shin-I T."/>
            <person name="Toyoda A."/>
            <person name="Bronner-Fraser M."/>
            <person name="Fujiyama A."/>
            <person name="Holland L.Z."/>
            <person name="Holland P.W.H."/>
            <person name="Satoh N."/>
            <person name="Rokhsar D.S."/>
        </authorList>
    </citation>
    <scope>NUCLEOTIDE SEQUENCE [LARGE SCALE GENOMIC DNA]</scope>
    <source>
        <strain evidence="12">S238N-H82</strain>
        <tissue evidence="12">Testes</tissue>
    </source>
</reference>
<keyword evidence="7" id="KW-0648">Protein biosynthesis</keyword>
<evidence type="ECO:0000256" key="4">
    <source>
        <dbReference type="ARBA" id="ARBA00022598"/>
    </source>
</evidence>
<dbReference type="FunFam" id="3.40.50.800:FF:000008">
    <property type="entry name" value="histidine--tRNA ligase, cytoplasmic isoform X1"/>
    <property type="match status" value="1"/>
</dbReference>
<dbReference type="EMBL" id="GG666675">
    <property type="protein sequence ID" value="EEN44355.1"/>
    <property type="molecule type" value="Genomic_DNA"/>
</dbReference>
<dbReference type="STRING" id="7739.C3ZT10"/>
<evidence type="ECO:0000256" key="3">
    <source>
        <dbReference type="ARBA" id="ARBA00022490"/>
    </source>
</evidence>
<dbReference type="Gene3D" id="1.10.287.10">
    <property type="entry name" value="S15/NS1, RNA-binding"/>
    <property type="match status" value="1"/>
</dbReference>
<evidence type="ECO:0000256" key="9">
    <source>
        <dbReference type="ARBA" id="ARBA00047639"/>
    </source>
</evidence>
<evidence type="ECO:0000259" key="11">
    <source>
        <dbReference type="PROSITE" id="PS51185"/>
    </source>
</evidence>
<proteinExistence type="inferred from homology"/>
<dbReference type="GO" id="GO:0004821">
    <property type="term" value="F:histidine-tRNA ligase activity"/>
    <property type="evidence" value="ECO:0007669"/>
    <property type="project" value="UniProtKB-EC"/>
</dbReference>
<dbReference type="InterPro" id="IPR041715">
    <property type="entry name" value="HisRS-like_core"/>
</dbReference>
<dbReference type="PROSITE" id="PS51185">
    <property type="entry name" value="WHEP_TRS_2"/>
    <property type="match status" value="1"/>
</dbReference>
<dbReference type="GO" id="GO:0006418">
    <property type="term" value="P:tRNA aminoacylation for protein translation"/>
    <property type="evidence" value="ECO:0007669"/>
    <property type="project" value="InterPro"/>
</dbReference>
<dbReference type="SUPFAM" id="SSF52954">
    <property type="entry name" value="Class II aaRS ABD-related"/>
    <property type="match status" value="1"/>
</dbReference>
<dbReference type="CDD" id="cd00773">
    <property type="entry name" value="HisRS-like_core"/>
    <property type="match status" value="1"/>
</dbReference>
<evidence type="ECO:0000256" key="5">
    <source>
        <dbReference type="ARBA" id="ARBA00022741"/>
    </source>
</evidence>
<dbReference type="PANTHER" id="PTHR11476:SF7">
    <property type="entry name" value="HISTIDINE--TRNA LIGASE"/>
    <property type="match status" value="1"/>
</dbReference>
<keyword evidence="5" id="KW-0547">Nucleotide-binding</keyword>
<keyword evidence="6" id="KW-0067">ATP-binding</keyword>
<evidence type="ECO:0000256" key="7">
    <source>
        <dbReference type="ARBA" id="ARBA00022917"/>
    </source>
</evidence>
<accession>C3ZT10</accession>
<dbReference type="PROSITE" id="PS50862">
    <property type="entry name" value="AA_TRNA_LIGASE_II"/>
    <property type="match status" value="1"/>
</dbReference>
<dbReference type="GO" id="GO:0005524">
    <property type="term" value="F:ATP binding"/>
    <property type="evidence" value="ECO:0007669"/>
    <property type="project" value="UniProtKB-KW"/>
</dbReference>
<name>C3ZT10_BRAFL</name>
<dbReference type="InterPro" id="IPR006195">
    <property type="entry name" value="aa-tRNA-synth_II"/>
</dbReference>
<dbReference type="Pfam" id="PF00458">
    <property type="entry name" value="WHEP-TRS"/>
    <property type="match status" value="1"/>
</dbReference>
<dbReference type="InterPro" id="IPR009068">
    <property type="entry name" value="uS15_NS1_RNA-bd_sf"/>
</dbReference>
<dbReference type="PANTHER" id="PTHR11476">
    <property type="entry name" value="HISTIDYL-TRNA SYNTHETASE"/>
    <property type="match status" value="1"/>
</dbReference>
<dbReference type="Pfam" id="PF03129">
    <property type="entry name" value="HGTP_anticodon"/>
    <property type="match status" value="1"/>
</dbReference>
<keyword evidence="4" id="KW-0436">Ligase</keyword>
<dbReference type="InterPro" id="IPR036621">
    <property type="entry name" value="Anticodon-bd_dom_sf"/>
</dbReference>
<dbReference type="SUPFAM" id="SSF47060">
    <property type="entry name" value="S15/NS1 RNA-binding domain"/>
    <property type="match status" value="1"/>
</dbReference>
<dbReference type="CDD" id="cd00859">
    <property type="entry name" value="HisRS_anticodon"/>
    <property type="match status" value="1"/>
</dbReference>
<feature type="domain" description="WHEP-TRS" evidence="11">
    <location>
        <begin position="1"/>
        <end position="56"/>
    </location>
</feature>
<dbReference type="InterPro" id="IPR033656">
    <property type="entry name" value="HisRS_anticodon"/>
</dbReference>
<organism>
    <name type="scientific">Branchiostoma floridae</name>
    <name type="common">Florida lancelet</name>
    <name type="synonym">Amphioxus</name>
    <dbReference type="NCBI Taxonomy" id="7739"/>
    <lineage>
        <taxon>Eukaryota</taxon>
        <taxon>Metazoa</taxon>
        <taxon>Chordata</taxon>
        <taxon>Cephalochordata</taxon>
        <taxon>Leptocardii</taxon>
        <taxon>Amphioxiformes</taxon>
        <taxon>Branchiostomatidae</taxon>
        <taxon>Branchiostoma</taxon>
    </lineage>
</organism>